<dbReference type="GO" id="GO:0005813">
    <property type="term" value="C:centrosome"/>
    <property type="evidence" value="ECO:0007669"/>
    <property type="project" value="TreeGrafter"/>
</dbReference>
<keyword evidence="1" id="KW-0175">Coiled coil</keyword>
<proteinExistence type="predicted"/>
<dbReference type="Proteomes" id="UP001460270">
    <property type="component" value="Unassembled WGS sequence"/>
</dbReference>
<name>A0AAW0MV20_9GOBI</name>
<evidence type="ECO:0000256" key="2">
    <source>
        <dbReference type="SAM" id="MobiDB-lite"/>
    </source>
</evidence>
<evidence type="ECO:0000256" key="1">
    <source>
        <dbReference type="SAM" id="Coils"/>
    </source>
</evidence>
<dbReference type="InterPro" id="IPR029058">
    <property type="entry name" value="AB_hydrolase_fold"/>
</dbReference>
<evidence type="ECO:0008006" key="5">
    <source>
        <dbReference type="Google" id="ProtNLM"/>
    </source>
</evidence>
<organism evidence="3 4">
    <name type="scientific">Mugilogobius chulae</name>
    <name type="common">yellowstripe goby</name>
    <dbReference type="NCBI Taxonomy" id="88201"/>
    <lineage>
        <taxon>Eukaryota</taxon>
        <taxon>Metazoa</taxon>
        <taxon>Chordata</taxon>
        <taxon>Craniata</taxon>
        <taxon>Vertebrata</taxon>
        <taxon>Euteleostomi</taxon>
        <taxon>Actinopterygii</taxon>
        <taxon>Neopterygii</taxon>
        <taxon>Teleostei</taxon>
        <taxon>Neoteleostei</taxon>
        <taxon>Acanthomorphata</taxon>
        <taxon>Gobiaria</taxon>
        <taxon>Gobiiformes</taxon>
        <taxon>Gobioidei</taxon>
        <taxon>Gobiidae</taxon>
        <taxon>Gobionellinae</taxon>
        <taxon>Mugilogobius</taxon>
    </lineage>
</organism>
<gene>
    <name evidence="3" type="ORF">WMY93_025568</name>
</gene>
<dbReference type="GO" id="GO:0005794">
    <property type="term" value="C:Golgi apparatus"/>
    <property type="evidence" value="ECO:0007669"/>
    <property type="project" value="TreeGrafter"/>
</dbReference>
<feature type="coiled-coil region" evidence="1">
    <location>
        <begin position="731"/>
        <end position="758"/>
    </location>
</feature>
<protein>
    <recommendedName>
        <fullName evidence="5">Short myomegalin-like EB1 binding protein N-terminal domain-containing protein</fullName>
    </recommendedName>
</protein>
<evidence type="ECO:0000313" key="3">
    <source>
        <dbReference type="EMBL" id="KAK7885947.1"/>
    </source>
</evidence>
<feature type="compositionally biased region" description="Basic and acidic residues" evidence="2">
    <location>
        <begin position="1014"/>
        <end position="1047"/>
    </location>
</feature>
<dbReference type="PANTHER" id="PTHR46501:SF6">
    <property type="entry name" value="SI:CH73-95L15.5"/>
    <property type="match status" value="1"/>
</dbReference>
<sequence>MPVLALKKDWSATRVGVITLKTTANQSGVICRALLSIIPKPQYPLIHLSLRSSGRTVRRHRVFKKGFPQILKKNMYKLCYKKVGQYISICQYWNDPHHRDKYLKYGNFLPRINGEVQHTDTRLWRENFLKIKKLVLIGGPDDGVITPWQSRCSFGFYDNNETVVEMRNQEVSVTHLKRASKSTFTLVFVVPALPHHQFNQSWTESYQSVSSIRLILVRRKSAQFYQSDAFGLKTLDARGDLFICEQSGVVHVHWHSSLRVFNNCIQQCVRCLGAVTSLRCLPWVLPLSLLRSSTTSTSSSLPRTLCSDSKISLSAPLFTLNPLKCHFKLPDSPLPPLFRRVNTFHSDFRTRSEPNSVILTGLCRRDVVSSEVGAVPDLRRGASGEPEALAVLRKQEEPEPHTLWFCARLEQEPVQLQQPLGQHNVTGLLQLSEQISLILQRLQELDLLSILTHILGRTLSRGNAHGEFICGKCVTMLERVFKYDTVIARVRALSSERLHKLTQERDKIRQWVRNSFIEKNPQEFEIAEAPAKRTANRRETDTGRCCRKTWRFQSSNFGRRNGTRALTSYARGRDAARERLRRLRRFEGLDSDYESVCGVPRHLPFQSFSPLVYSRDKSQSMPMDMQKVPSDCCSSPVSLAGSTLSLPSRTASIHSLDSLDGKDEFASPQIPVLDRAGGGGSYSGEQRKLNRVLDFENGEKEEEDGDVLMELRDEFVPLHGQNGVGRLHQVVKLLRSQLEQARIRIKTLEDQDETKTETLNGSGDWNVLADSGVVPPLQSLALSLRSRERLLQESMAVIRRLCLEDGKGPELSDKLTEKLSESLKETTSQNRAALDKLEQELFEEKQRLEQELETLRKVSADRERDLDMLQTVLQANQDLIQDLRVSLGEKEQQLKGLFSERDVYAQRERALNAALSDKDSLLLCLKQELDACHRDVQTLFWSTVHPALVSRLKEKESELAAVVEEREQNSATMCQEVTKLTTALQQYQSLVQSQQESHSQVVSSLTNQLSDVRSQLRERERERRERARDWERERDQGERQKSKLRESVDKRDRLIEQILQDAEEQEHLFRELQQNLQNKFHPTTGIKYTL</sequence>
<dbReference type="InterPro" id="IPR052593">
    <property type="entry name" value="MT-associated_AKAP9-binding"/>
</dbReference>
<dbReference type="GO" id="GO:1903358">
    <property type="term" value="P:regulation of Golgi organization"/>
    <property type="evidence" value="ECO:0007669"/>
    <property type="project" value="TreeGrafter"/>
</dbReference>
<comment type="caution">
    <text evidence="3">The sequence shown here is derived from an EMBL/GenBank/DDBJ whole genome shotgun (WGS) entry which is preliminary data.</text>
</comment>
<dbReference type="AlphaFoldDB" id="A0AAW0MV20"/>
<dbReference type="GO" id="GO:0090063">
    <property type="term" value="P:positive regulation of microtubule nucleation"/>
    <property type="evidence" value="ECO:0007669"/>
    <property type="project" value="TreeGrafter"/>
</dbReference>
<accession>A0AAW0MV20</accession>
<evidence type="ECO:0000313" key="4">
    <source>
        <dbReference type="Proteomes" id="UP001460270"/>
    </source>
</evidence>
<dbReference type="GO" id="GO:0060090">
    <property type="term" value="F:molecular adaptor activity"/>
    <property type="evidence" value="ECO:0007669"/>
    <property type="project" value="TreeGrafter"/>
</dbReference>
<dbReference type="PANTHER" id="PTHR46501">
    <property type="entry name" value="MYOMEGALIN"/>
    <property type="match status" value="1"/>
</dbReference>
<keyword evidence="4" id="KW-1185">Reference proteome</keyword>
<dbReference type="GO" id="GO:0007098">
    <property type="term" value="P:centrosome cycle"/>
    <property type="evidence" value="ECO:0007669"/>
    <property type="project" value="TreeGrafter"/>
</dbReference>
<reference evidence="4" key="1">
    <citation type="submission" date="2024-04" db="EMBL/GenBank/DDBJ databases">
        <title>Salinicola lusitanus LLJ914,a marine bacterium isolated from the Okinawa Trough.</title>
        <authorList>
            <person name="Li J."/>
        </authorList>
    </citation>
    <scope>NUCLEOTIDE SEQUENCE [LARGE SCALE GENOMIC DNA]</scope>
</reference>
<feature type="coiled-coil region" evidence="1">
    <location>
        <begin position="820"/>
        <end position="865"/>
    </location>
</feature>
<feature type="region of interest" description="Disordered" evidence="2">
    <location>
        <begin position="1013"/>
        <end position="1047"/>
    </location>
</feature>
<dbReference type="Gene3D" id="3.40.50.1820">
    <property type="entry name" value="alpha/beta hydrolase"/>
    <property type="match status" value="1"/>
</dbReference>
<dbReference type="Pfam" id="PF02089">
    <property type="entry name" value="Palm_thioest"/>
    <property type="match status" value="1"/>
</dbReference>
<dbReference type="EMBL" id="JBBPFD010000019">
    <property type="protein sequence ID" value="KAK7885947.1"/>
    <property type="molecule type" value="Genomic_DNA"/>
</dbReference>
<dbReference type="SUPFAM" id="SSF53474">
    <property type="entry name" value="alpha/beta-Hydrolases"/>
    <property type="match status" value="1"/>
</dbReference>